<feature type="region of interest" description="Disordered" evidence="1">
    <location>
        <begin position="327"/>
        <end position="385"/>
    </location>
</feature>
<comment type="caution">
    <text evidence="2">The sequence shown here is derived from an EMBL/GenBank/DDBJ whole genome shotgun (WGS) entry which is preliminary data.</text>
</comment>
<dbReference type="EMBL" id="NHTK01004309">
    <property type="protein sequence ID" value="PPQ87268.1"/>
    <property type="molecule type" value="Genomic_DNA"/>
</dbReference>
<protein>
    <submittedName>
        <fullName evidence="2">Uncharacterized protein</fullName>
    </submittedName>
</protein>
<feature type="non-terminal residue" evidence="2">
    <location>
        <position position="385"/>
    </location>
</feature>
<gene>
    <name evidence="2" type="ORF">CVT24_005902</name>
</gene>
<evidence type="ECO:0000313" key="3">
    <source>
        <dbReference type="Proteomes" id="UP000284842"/>
    </source>
</evidence>
<dbReference type="OrthoDB" id="2676448at2759"/>
<feature type="compositionally biased region" description="Basic and acidic residues" evidence="1">
    <location>
        <begin position="341"/>
        <end position="360"/>
    </location>
</feature>
<evidence type="ECO:0000256" key="1">
    <source>
        <dbReference type="SAM" id="MobiDB-lite"/>
    </source>
</evidence>
<feature type="compositionally biased region" description="Acidic residues" evidence="1">
    <location>
        <begin position="361"/>
        <end position="385"/>
    </location>
</feature>
<organism evidence="2 3">
    <name type="scientific">Panaeolus cyanescens</name>
    <dbReference type="NCBI Taxonomy" id="181874"/>
    <lineage>
        <taxon>Eukaryota</taxon>
        <taxon>Fungi</taxon>
        <taxon>Dikarya</taxon>
        <taxon>Basidiomycota</taxon>
        <taxon>Agaricomycotina</taxon>
        <taxon>Agaricomycetes</taxon>
        <taxon>Agaricomycetidae</taxon>
        <taxon>Agaricales</taxon>
        <taxon>Agaricineae</taxon>
        <taxon>Galeropsidaceae</taxon>
        <taxon>Panaeolus</taxon>
    </lineage>
</organism>
<dbReference type="STRING" id="181874.A0A409X8Z4"/>
<keyword evidence="3" id="KW-1185">Reference proteome</keyword>
<dbReference type="InParanoid" id="A0A409X8Z4"/>
<reference evidence="2 3" key="1">
    <citation type="journal article" date="2018" name="Evol. Lett.">
        <title>Horizontal gene cluster transfer increased hallucinogenic mushroom diversity.</title>
        <authorList>
            <person name="Reynolds H.T."/>
            <person name="Vijayakumar V."/>
            <person name="Gluck-Thaler E."/>
            <person name="Korotkin H.B."/>
            <person name="Matheny P.B."/>
            <person name="Slot J.C."/>
        </authorList>
    </citation>
    <scope>NUCLEOTIDE SEQUENCE [LARGE SCALE GENOMIC DNA]</scope>
    <source>
        <strain evidence="2 3">2629</strain>
    </source>
</reference>
<dbReference type="Proteomes" id="UP000284842">
    <property type="component" value="Unassembled WGS sequence"/>
</dbReference>
<name>A0A409X8Z4_9AGAR</name>
<accession>A0A409X8Z4</accession>
<dbReference type="AlphaFoldDB" id="A0A409X8Z4"/>
<proteinExistence type="predicted"/>
<sequence>MRDQQLGSDQSIFKQWLAEEREYLTNLKREPIGETLKMEYYQRLCRLYKTELELNEAQKQWAVTTSNTVPENDEAHTRKIENKRRHAQEKYEANLTVVQGLEQELGVGKRWMPNDQEWKDAEVLVMRRRYQRSVDQLESLVVSRMFELTKMNMSQTGYKMRQHIGKALKARSQAIQTALEEYNIAARTLKRPALTWEQVVMYSQLADFDLLSDTREDVRQRVWAKPGARALLDAHFKITRSREEITRLNVEIRRLTTFIRNEEAFLAAREAEVEKSDPLIAHQICLRRHDLILMNDIHITRLRKLLKLPGFTGTLDEGLALEPLHQTIPSPSALRPPCNDPTHEDTTESKEEKEEEKKDQEDEEENDDEEEEDEDEQDEEAADVA</sequence>
<evidence type="ECO:0000313" key="2">
    <source>
        <dbReference type="EMBL" id="PPQ87268.1"/>
    </source>
</evidence>